<dbReference type="Pfam" id="PF20789">
    <property type="entry name" value="4HBT_3C"/>
    <property type="match status" value="1"/>
</dbReference>
<evidence type="ECO:0008006" key="5">
    <source>
        <dbReference type="Google" id="ProtNLM"/>
    </source>
</evidence>
<dbReference type="Proteomes" id="UP000074382">
    <property type="component" value="Unassembled WGS sequence"/>
</dbReference>
<dbReference type="InterPro" id="IPR049450">
    <property type="entry name" value="ACOT8-like_C"/>
</dbReference>
<name>A0A147KFR5_THECS</name>
<dbReference type="PANTHER" id="PTHR38110:SF1">
    <property type="entry name" value="THIOESTERASE DOMAIN-CONTAINING PROTEIN"/>
    <property type="match status" value="1"/>
</dbReference>
<gene>
    <name evidence="3" type="ORF">AC529_13690</name>
</gene>
<keyword evidence="4" id="KW-1185">Reference proteome</keyword>
<accession>A0A147KFR5</accession>
<comment type="caution">
    <text evidence="3">The sequence shown here is derived from an EMBL/GenBank/DDBJ whole genome shotgun (WGS) entry which is preliminary data.</text>
</comment>
<dbReference type="InterPro" id="IPR049449">
    <property type="entry name" value="TesB_ACOT8-like_N"/>
</dbReference>
<sequence length="255" mass="27807">MTTVTPEHSLTIDRSWWSWSGVHGGLLAFHMVERLRAEHPDRHLRDLSVGFLAAPDDRPITMETTARPAGRNTVFTDLLALQDGTPVATARAVLGRNRTGPAYTGTPAPQAPRPDDIAPLDFPIEPIPFTQHLEFRPVSAARPFGGGDRADMLTWVRLRDGRPLTPATVALLLDAFAPALYATLRDPVPIPTVQFNLQLTSRLDGEPVEGWALGRISTRHAGDGWAVDDSAIWSVTGDLLGLGRQTRRVIVPARG</sequence>
<dbReference type="OrthoDB" id="5418286at2"/>
<evidence type="ECO:0000259" key="1">
    <source>
        <dbReference type="Pfam" id="PF13622"/>
    </source>
</evidence>
<reference evidence="4" key="1">
    <citation type="journal article" date="2017" name="Acta Aliment.">
        <title>Plant polysaccharide degrading enzyme system of Thermpbifida cellulosilytica TB100 revealed by de novo genome project data.</title>
        <authorList>
            <person name="Toth A."/>
            <person name="Baka E."/>
            <person name="Luzics S."/>
            <person name="Bata-Vidacs I."/>
            <person name="Nagy I."/>
            <person name="Balint B."/>
            <person name="Herceg R."/>
            <person name="Olasz F."/>
            <person name="Wilk T."/>
            <person name="Nagy T."/>
            <person name="Kriszt B."/>
            <person name="Nagy I."/>
            <person name="Kukolya J."/>
        </authorList>
    </citation>
    <scope>NUCLEOTIDE SEQUENCE [LARGE SCALE GENOMIC DNA]</scope>
    <source>
        <strain evidence="4">TB100</strain>
    </source>
</reference>
<evidence type="ECO:0000313" key="4">
    <source>
        <dbReference type="Proteomes" id="UP000074382"/>
    </source>
</evidence>
<feature type="domain" description="Acyl-CoA thioesterase-like C-terminal" evidence="2">
    <location>
        <begin position="114"/>
        <end position="246"/>
    </location>
</feature>
<dbReference type="Gene3D" id="2.40.160.210">
    <property type="entry name" value="Acyl-CoA thioesterase, double hotdog domain"/>
    <property type="match status" value="1"/>
</dbReference>
<evidence type="ECO:0000313" key="3">
    <source>
        <dbReference type="EMBL" id="KUP96100.1"/>
    </source>
</evidence>
<organism evidence="3 4">
    <name type="scientific">Thermobifida cellulosilytica TB100</name>
    <dbReference type="NCBI Taxonomy" id="665004"/>
    <lineage>
        <taxon>Bacteria</taxon>
        <taxon>Bacillati</taxon>
        <taxon>Actinomycetota</taxon>
        <taxon>Actinomycetes</taxon>
        <taxon>Streptosporangiales</taxon>
        <taxon>Nocardiopsidaceae</taxon>
        <taxon>Thermobifida</taxon>
    </lineage>
</organism>
<feature type="domain" description="Acyl-CoA thioesterase-like N-terminal HotDog" evidence="1">
    <location>
        <begin position="14"/>
        <end position="94"/>
    </location>
</feature>
<evidence type="ECO:0000259" key="2">
    <source>
        <dbReference type="Pfam" id="PF20789"/>
    </source>
</evidence>
<dbReference type="AlphaFoldDB" id="A0A147KFR5"/>
<proteinExistence type="predicted"/>
<dbReference type="InterPro" id="IPR052389">
    <property type="entry name" value="Sec_Metab_Biosynth-Assoc"/>
</dbReference>
<dbReference type="PANTHER" id="PTHR38110">
    <property type="entry name" value="CHROMOSOME 23, WHOLE GENOME SHOTGUN SEQUENCE"/>
    <property type="match status" value="1"/>
</dbReference>
<dbReference type="EMBL" id="LGEM01000099">
    <property type="protein sequence ID" value="KUP96100.1"/>
    <property type="molecule type" value="Genomic_DNA"/>
</dbReference>
<dbReference type="InterPro" id="IPR042171">
    <property type="entry name" value="Acyl-CoA_hotdog"/>
</dbReference>
<dbReference type="PATRIC" id="fig|665004.4.peg.3378"/>
<dbReference type="STRING" id="665004.AC529_13690"/>
<dbReference type="InterPro" id="IPR029069">
    <property type="entry name" value="HotDog_dom_sf"/>
</dbReference>
<dbReference type="Pfam" id="PF13622">
    <property type="entry name" value="4HBT_3"/>
    <property type="match status" value="1"/>
</dbReference>
<protein>
    <recommendedName>
        <fullName evidence="5">TesB-like acyl-CoA thioesterase 3</fullName>
    </recommendedName>
</protein>
<dbReference type="SUPFAM" id="SSF54637">
    <property type="entry name" value="Thioesterase/thiol ester dehydrase-isomerase"/>
    <property type="match status" value="2"/>
</dbReference>
<dbReference type="RefSeq" id="WP_068757902.1">
    <property type="nucleotide sequence ID" value="NZ_KQ950184.1"/>
</dbReference>